<reference evidence="1" key="1">
    <citation type="submission" date="2018-05" db="EMBL/GenBank/DDBJ databases">
        <authorList>
            <person name="Lanie J.A."/>
            <person name="Ng W.-L."/>
            <person name="Kazmierczak K.M."/>
            <person name="Andrzejewski T.M."/>
            <person name="Davidsen T.M."/>
            <person name="Wayne K.J."/>
            <person name="Tettelin H."/>
            <person name="Glass J.I."/>
            <person name="Rusch D."/>
            <person name="Podicherti R."/>
            <person name="Tsui H.-C.T."/>
            <person name="Winkler M.E."/>
        </authorList>
    </citation>
    <scope>NUCLEOTIDE SEQUENCE</scope>
</reference>
<proteinExistence type="predicted"/>
<gene>
    <name evidence="1" type="ORF">METZ01_LOCUS481105</name>
</gene>
<sequence length="116" mass="13083">MKSLAMITQKDIDTIQMALNDSISDMNLELKGDVSEKQRKGILEYKNKYSRVMGKLRQNPSIYSLNEGELDITAGGLIDAIQLIEENLTDDLTEKEKEEILTYKSECVKLVEILAG</sequence>
<protein>
    <submittedName>
        <fullName evidence="1">Uncharacterized protein</fullName>
    </submittedName>
</protein>
<accession>A0A383C7V6</accession>
<dbReference type="AlphaFoldDB" id="A0A383C7V6"/>
<dbReference type="EMBL" id="UINC01206569">
    <property type="protein sequence ID" value="SVE28251.1"/>
    <property type="molecule type" value="Genomic_DNA"/>
</dbReference>
<evidence type="ECO:0000313" key="1">
    <source>
        <dbReference type="EMBL" id="SVE28251.1"/>
    </source>
</evidence>
<name>A0A383C7V6_9ZZZZ</name>
<organism evidence="1">
    <name type="scientific">marine metagenome</name>
    <dbReference type="NCBI Taxonomy" id="408172"/>
    <lineage>
        <taxon>unclassified sequences</taxon>
        <taxon>metagenomes</taxon>
        <taxon>ecological metagenomes</taxon>
    </lineage>
</organism>